<organism evidence="2 3">
    <name type="scientific">Oryza meyeriana var. granulata</name>
    <dbReference type="NCBI Taxonomy" id="110450"/>
    <lineage>
        <taxon>Eukaryota</taxon>
        <taxon>Viridiplantae</taxon>
        <taxon>Streptophyta</taxon>
        <taxon>Embryophyta</taxon>
        <taxon>Tracheophyta</taxon>
        <taxon>Spermatophyta</taxon>
        <taxon>Magnoliopsida</taxon>
        <taxon>Liliopsida</taxon>
        <taxon>Poales</taxon>
        <taxon>Poaceae</taxon>
        <taxon>BOP clade</taxon>
        <taxon>Oryzoideae</taxon>
        <taxon>Oryzeae</taxon>
        <taxon>Oryzinae</taxon>
        <taxon>Oryza</taxon>
        <taxon>Oryza meyeriana</taxon>
    </lineage>
</organism>
<evidence type="ECO:0000256" key="1">
    <source>
        <dbReference type="SAM" id="MobiDB-lite"/>
    </source>
</evidence>
<name>A0A6G1CJR7_9ORYZ</name>
<protein>
    <submittedName>
        <fullName evidence="2">Uncharacterized protein</fullName>
    </submittedName>
</protein>
<evidence type="ECO:0000313" key="3">
    <source>
        <dbReference type="Proteomes" id="UP000479710"/>
    </source>
</evidence>
<dbReference type="Proteomes" id="UP000479710">
    <property type="component" value="Unassembled WGS sequence"/>
</dbReference>
<keyword evidence="3" id="KW-1185">Reference proteome</keyword>
<gene>
    <name evidence="2" type="ORF">E2562_036714</name>
</gene>
<dbReference type="OrthoDB" id="682309at2759"/>
<dbReference type="AlphaFoldDB" id="A0A6G1CJR7"/>
<proteinExistence type="predicted"/>
<feature type="compositionally biased region" description="Basic and acidic residues" evidence="1">
    <location>
        <begin position="28"/>
        <end position="68"/>
    </location>
</feature>
<sequence>MEVKMLPLEDKQKKKTRKIMVMTQTRVNKKEGHLEGETKKGDADDRKKEQLPDAEKAEDCLEVSKKQQEGQLPAAAQSTPNYEEEEVGDYPFLARQSTPSIMEDVPTFNLGFDNTQETAEEVTITSEHYGSFTTENYEWVGREADETIAKKALKDYERERIEIILNKKEIFFTILQQMGELVDNLSISAICTALEFHEPDKISDKEQKEYLGHTMSHKVSQEKMMKG</sequence>
<dbReference type="EMBL" id="SPHZ02000009">
    <property type="protein sequence ID" value="KAF0900895.1"/>
    <property type="molecule type" value="Genomic_DNA"/>
</dbReference>
<comment type="caution">
    <text evidence="2">The sequence shown here is derived from an EMBL/GenBank/DDBJ whole genome shotgun (WGS) entry which is preliminary data.</text>
</comment>
<feature type="region of interest" description="Disordered" evidence="1">
    <location>
        <begin position="1"/>
        <end position="85"/>
    </location>
</feature>
<reference evidence="2 3" key="1">
    <citation type="submission" date="2019-11" db="EMBL/GenBank/DDBJ databases">
        <title>Whole genome sequence of Oryza granulata.</title>
        <authorList>
            <person name="Li W."/>
        </authorList>
    </citation>
    <scope>NUCLEOTIDE SEQUENCE [LARGE SCALE GENOMIC DNA]</scope>
    <source>
        <strain evidence="3">cv. Menghai</strain>
        <tissue evidence="2">Leaf</tissue>
    </source>
</reference>
<feature type="compositionally biased region" description="Basic and acidic residues" evidence="1">
    <location>
        <begin position="1"/>
        <end position="12"/>
    </location>
</feature>
<evidence type="ECO:0000313" key="2">
    <source>
        <dbReference type="EMBL" id="KAF0900895.1"/>
    </source>
</evidence>
<accession>A0A6G1CJR7</accession>